<dbReference type="PANTHER" id="PTHR12526">
    <property type="entry name" value="GLYCOSYLTRANSFERASE"/>
    <property type="match status" value="1"/>
</dbReference>
<dbReference type="AlphaFoldDB" id="A0AAQ3LCN0"/>
<evidence type="ECO:0000313" key="4">
    <source>
        <dbReference type="Proteomes" id="UP001304300"/>
    </source>
</evidence>
<dbReference type="GO" id="GO:0016757">
    <property type="term" value="F:glycosyltransferase activity"/>
    <property type="evidence" value="ECO:0007669"/>
    <property type="project" value="UniProtKB-KW"/>
</dbReference>
<sequence>MSNQAQRKRIAHLVIALDNGGLENLVCRWTVHRNKRTPNSTCIICLDHTGELASDLNNTQVICVDAQRSRFPYDREAVRRIADICSKEKIQLIHSHNLVAHQYGALAARSKGIAHIQTLHGFNMHCRNIKERIRARIMGRLTPMHTAVSEKVGDFMQNFYSIPRSRIQVIANGVDPHHASEPEVINKIRSELSIPNDAVVLGSVGRLAHVKGWDIFLPVFAKLIQQHELGKAQPLHLVLVGDGPDRESIESQADELNISKHLHFAGFKNECGPYYDLFDIFLMPSRSEGLSVALLEAMAAGCPSIATAVGEHTKLLKESQSGTLLDASDASDWLEIISETINNQIALSEMGEKAKRYVEAHYTQEKTMSAFESLYNNLTN</sequence>
<keyword evidence="3" id="KW-0328">Glycosyltransferase</keyword>
<evidence type="ECO:0000259" key="2">
    <source>
        <dbReference type="Pfam" id="PF13439"/>
    </source>
</evidence>
<accession>A0AAQ3LCN0</accession>
<keyword evidence="3" id="KW-0808">Transferase</keyword>
<evidence type="ECO:0000259" key="1">
    <source>
        <dbReference type="Pfam" id="PF00534"/>
    </source>
</evidence>
<dbReference type="InterPro" id="IPR001296">
    <property type="entry name" value="Glyco_trans_1"/>
</dbReference>
<dbReference type="SUPFAM" id="SSF53756">
    <property type="entry name" value="UDP-Glycosyltransferase/glycogen phosphorylase"/>
    <property type="match status" value="1"/>
</dbReference>
<dbReference type="Pfam" id="PF00534">
    <property type="entry name" value="Glycos_transf_1"/>
    <property type="match status" value="1"/>
</dbReference>
<dbReference type="Proteomes" id="UP001304300">
    <property type="component" value="Chromosome"/>
</dbReference>
<gene>
    <name evidence="3" type="ORF">RZN69_22700</name>
</gene>
<feature type="domain" description="Glycosyl transferase family 1" evidence="1">
    <location>
        <begin position="186"/>
        <end position="356"/>
    </location>
</feature>
<evidence type="ECO:0000313" key="3">
    <source>
        <dbReference type="EMBL" id="WOO41440.1"/>
    </source>
</evidence>
<dbReference type="PANTHER" id="PTHR12526:SF630">
    <property type="entry name" value="GLYCOSYLTRANSFERASE"/>
    <property type="match status" value="1"/>
</dbReference>
<dbReference type="EC" id="2.4.-.-" evidence="3"/>
<name>A0AAQ3LCN0_9BACT</name>
<dbReference type="RefSeq" id="WP_317833924.1">
    <property type="nucleotide sequence ID" value="NZ_CP136920.1"/>
</dbReference>
<dbReference type="CDD" id="cd03801">
    <property type="entry name" value="GT4_PimA-like"/>
    <property type="match status" value="1"/>
</dbReference>
<dbReference type="Pfam" id="PF13439">
    <property type="entry name" value="Glyco_transf_4"/>
    <property type="match status" value="1"/>
</dbReference>
<feature type="domain" description="Glycosyltransferase subfamily 4-like N-terminal" evidence="2">
    <location>
        <begin position="43"/>
        <end position="177"/>
    </location>
</feature>
<reference evidence="3 4" key="1">
    <citation type="submission" date="2023-10" db="EMBL/GenBank/DDBJ databases">
        <title>Rubellicoccus peritrichatus gen. nov., sp. nov., isolated from an algae of coral reef tank.</title>
        <authorList>
            <person name="Luo J."/>
        </authorList>
    </citation>
    <scope>NUCLEOTIDE SEQUENCE [LARGE SCALE GENOMIC DNA]</scope>
    <source>
        <strain evidence="3 4">CR14</strain>
    </source>
</reference>
<dbReference type="EMBL" id="CP136920">
    <property type="protein sequence ID" value="WOO41440.1"/>
    <property type="molecule type" value="Genomic_DNA"/>
</dbReference>
<dbReference type="Gene3D" id="3.40.50.2000">
    <property type="entry name" value="Glycogen Phosphorylase B"/>
    <property type="match status" value="2"/>
</dbReference>
<protein>
    <submittedName>
        <fullName evidence="3">Glycosyltransferase family 4 protein</fullName>
        <ecNumber evidence="3">2.4.-.-</ecNumber>
    </submittedName>
</protein>
<keyword evidence="4" id="KW-1185">Reference proteome</keyword>
<organism evidence="3 4">
    <name type="scientific">Rubellicoccus peritrichatus</name>
    <dbReference type="NCBI Taxonomy" id="3080537"/>
    <lineage>
        <taxon>Bacteria</taxon>
        <taxon>Pseudomonadati</taxon>
        <taxon>Verrucomicrobiota</taxon>
        <taxon>Opitutia</taxon>
        <taxon>Puniceicoccales</taxon>
        <taxon>Cerasicoccaceae</taxon>
        <taxon>Rubellicoccus</taxon>
    </lineage>
</organism>
<dbReference type="InterPro" id="IPR028098">
    <property type="entry name" value="Glyco_trans_4-like_N"/>
</dbReference>
<proteinExistence type="predicted"/>